<gene>
    <name evidence="1" type="ORF">C943_01610</name>
</gene>
<protein>
    <submittedName>
        <fullName evidence="1">Uncharacterized protein</fullName>
    </submittedName>
</protein>
<name>M7X3I3_9BACT</name>
<dbReference type="InParanoid" id="M7X3I3"/>
<dbReference type="EMBL" id="AMZY02000015">
    <property type="protein sequence ID" value="EMS32045.1"/>
    <property type="molecule type" value="Genomic_DNA"/>
</dbReference>
<organism evidence="1 2">
    <name type="scientific">Mariniradius saccharolyticus AK6</name>
    <dbReference type="NCBI Taxonomy" id="1239962"/>
    <lineage>
        <taxon>Bacteria</taxon>
        <taxon>Pseudomonadati</taxon>
        <taxon>Bacteroidota</taxon>
        <taxon>Cytophagia</taxon>
        <taxon>Cytophagales</taxon>
        <taxon>Cyclobacteriaceae</taxon>
        <taxon>Mariniradius</taxon>
    </lineage>
</organism>
<accession>M7X3I3</accession>
<evidence type="ECO:0000313" key="1">
    <source>
        <dbReference type="EMBL" id="EMS32045.1"/>
    </source>
</evidence>
<dbReference type="eggNOG" id="ENOG5032MDT">
    <property type="taxonomic scope" value="Bacteria"/>
</dbReference>
<proteinExistence type="predicted"/>
<dbReference type="AlphaFoldDB" id="M7X3I3"/>
<reference evidence="1" key="1">
    <citation type="submission" date="2013-01" db="EMBL/GenBank/DDBJ databases">
        <title>Genome assembly of Mariniradius saccharolyticus AK6.</title>
        <authorList>
            <person name="Vaidya B."/>
            <person name="Khatri I."/>
            <person name="Tanuku N.R.S."/>
            <person name="Subramanian S."/>
            <person name="Pinnaka A."/>
        </authorList>
    </citation>
    <scope>NUCLEOTIDE SEQUENCE [LARGE SCALE GENOMIC DNA]</scope>
    <source>
        <strain evidence="1">AK6</strain>
    </source>
</reference>
<evidence type="ECO:0000313" key="2">
    <source>
        <dbReference type="Proteomes" id="UP000010953"/>
    </source>
</evidence>
<sequence length="238" mass="27325">MKEIILEKSVDSRLTAHQVHQTMKTITHLSLIALSVLAFSCQPAKEKTLPEKVADAYGFENLDKVKTISYTFNVQRDSVTRFSRNWKWHVKDRTVDFSDADTSYSYSLDLPKDQLPPADKGFVNDKYWLLFPFQLIWDTGYTFESTENVTAPISGAAATKLTILYNNVDGYTPGDAYDLYLDENHMIIEWVFRRGNGSEGRPMTWEDVQEFEGIKITLMHKNDAGNPFLWFSDVAVEK</sequence>
<dbReference type="Proteomes" id="UP000010953">
    <property type="component" value="Unassembled WGS sequence"/>
</dbReference>
<keyword evidence="2" id="KW-1185">Reference proteome</keyword>
<comment type="caution">
    <text evidence="1">The sequence shown here is derived from an EMBL/GenBank/DDBJ whole genome shotgun (WGS) entry which is preliminary data.</text>
</comment>
<dbReference type="STRING" id="1239962.C943_01610"/>